<proteinExistence type="predicted"/>
<dbReference type="EMBL" id="QTSX02001438">
    <property type="protein sequence ID" value="KAJ9082220.1"/>
    <property type="molecule type" value="Genomic_DNA"/>
</dbReference>
<organism evidence="1 2">
    <name type="scientific">Entomophthora muscae</name>
    <dbReference type="NCBI Taxonomy" id="34485"/>
    <lineage>
        <taxon>Eukaryota</taxon>
        <taxon>Fungi</taxon>
        <taxon>Fungi incertae sedis</taxon>
        <taxon>Zoopagomycota</taxon>
        <taxon>Entomophthoromycotina</taxon>
        <taxon>Entomophthoromycetes</taxon>
        <taxon>Entomophthorales</taxon>
        <taxon>Entomophthoraceae</taxon>
        <taxon>Entomophthora</taxon>
    </lineage>
</organism>
<gene>
    <name evidence="1" type="ORF">DSO57_1006331</name>
</gene>
<comment type="caution">
    <text evidence="1">The sequence shown here is derived from an EMBL/GenBank/DDBJ whole genome shotgun (WGS) entry which is preliminary data.</text>
</comment>
<keyword evidence="2" id="KW-1185">Reference proteome</keyword>
<protein>
    <submittedName>
        <fullName evidence="1">Uncharacterized protein</fullName>
    </submittedName>
</protein>
<evidence type="ECO:0000313" key="1">
    <source>
        <dbReference type="EMBL" id="KAJ9082220.1"/>
    </source>
</evidence>
<reference evidence="1" key="1">
    <citation type="submission" date="2022-04" db="EMBL/GenBank/DDBJ databases">
        <title>Genome of the entomopathogenic fungus Entomophthora muscae.</title>
        <authorList>
            <person name="Elya C."/>
            <person name="Lovett B.R."/>
            <person name="Lee E."/>
            <person name="Macias A.M."/>
            <person name="Hajek A.E."/>
            <person name="De Bivort B.L."/>
            <person name="Kasson M.T."/>
            <person name="De Fine Licht H.H."/>
            <person name="Stajich J.E."/>
        </authorList>
    </citation>
    <scope>NUCLEOTIDE SEQUENCE</scope>
    <source>
        <strain evidence="1">Berkeley</strain>
    </source>
</reference>
<evidence type="ECO:0000313" key="2">
    <source>
        <dbReference type="Proteomes" id="UP001165960"/>
    </source>
</evidence>
<accession>A0ACC2U5W0</accession>
<dbReference type="Proteomes" id="UP001165960">
    <property type="component" value="Unassembled WGS sequence"/>
</dbReference>
<sequence>MLLYFFLFISGFVRASSRQTIFSGLNTTKSQTDGEYVKESLVQIAQWANAAYCSEKLLFSWSCGTPCEVEGDHLEVKYYQSNVLSGSALYLGIHEKTSSVVVSYRGTRNVMSFFNDLLAMKLDYRYKSGKVHSGFYRSYSRTSVGLIKFIRTLLADKKYGNYAIIVTGHSYGGALASFLALELKLDDSIKHPVFLRTFEAPRVGDVEFTNFFTKTFFENTDLHLPVLRVTNHNDPVVRLPPTSFGFQHYPHEIWIVDDQVRLEQCQDLFSDPKDDHLCTEDPSCSVSKMPWNLKAHTQVWDINFAFSCKI</sequence>
<name>A0ACC2U5W0_9FUNG</name>